<evidence type="ECO:0000313" key="1">
    <source>
        <dbReference type="EMBL" id="KAA9157450.1"/>
    </source>
</evidence>
<dbReference type="RefSeq" id="WP_144760828.1">
    <property type="nucleotide sequence ID" value="NZ_VMNW02000041.1"/>
</dbReference>
<evidence type="ECO:0000313" key="2">
    <source>
        <dbReference type="Proteomes" id="UP000319769"/>
    </source>
</evidence>
<name>A0A5N0UXX0_9PSEU</name>
<comment type="caution">
    <text evidence="1">The sequence shown here is derived from an EMBL/GenBank/DDBJ whole genome shotgun (WGS) entry which is preliminary data.</text>
</comment>
<dbReference type="EMBL" id="VMNW02000041">
    <property type="protein sequence ID" value="KAA9157450.1"/>
    <property type="molecule type" value="Genomic_DNA"/>
</dbReference>
<keyword evidence="2" id="KW-1185">Reference proteome</keyword>
<gene>
    <name evidence="1" type="ORF">FPZ12_025090</name>
</gene>
<sequence>MGTGDDGDVAVLHCLHTQLRLLAAAMTVDASAPEVTAMLAGLADTTAAASAVLAVAEPGTLDVLGRAFAYAKARRHDESATELVAAHGRLSLLLRET</sequence>
<organism evidence="1 2">
    <name type="scientific">Amycolatopsis acidicola</name>
    <dbReference type="NCBI Taxonomy" id="2596893"/>
    <lineage>
        <taxon>Bacteria</taxon>
        <taxon>Bacillati</taxon>
        <taxon>Actinomycetota</taxon>
        <taxon>Actinomycetes</taxon>
        <taxon>Pseudonocardiales</taxon>
        <taxon>Pseudonocardiaceae</taxon>
        <taxon>Amycolatopsis</taxon>
    </lineage>
</organism>
<accession>A0A5N0UXX0</accession>
<dbReference type="AlphaFoldDB" id="A0A5N0UXX0"/>
<reference evidence="1" key="1">
    <citation type="submission" date="2019-09" db="EMBL/GenBank/DDBJ databases">
        <authorList>
            <person name="Teo W.F.A."/>
            <person name="Duangmal K."/>
        </authorList>
    </citation>
    <scope>NUCLEOTIDE SEQUENCE [LARGE SCALE GENOMIC DNA]</scope>
    <source>
        <strain evidence="1">K81G1</strain>
    </source>
</reference>
<proteinExistence type="predicted"/>
<dbReference type="Proteomes" id="UP000319769">
    <property type="component" value="Unassembled WGS sequence"/>
</dbReference>
<protein>
    <submittedName>
        <fullName evidence="1">Uncharacterized protein</fullName>
    </submittedName>
</protein>
<dbReference type="OrthoDB" id="3624857at2"/>